<feature type="domain" description="Glycosyltransferase 2-like" evidence="2">
    <location>
        <begin position="8"/>
        <end position="167"/>
    </location>
</feature>
<protein>
    <recommendedName>
        <fullName evidence="2">Glycosyltransferase 2-like domain-containing protein</fullName>
    </recommendedName>
</protein>
<dbReference type="PANTHER" id="PTHR11675">
    <property type="entry name" value="N-ACETYLGALACTOSAMINYLTRANSFERASE"/>
    <property type="match status" value="1"/>
</dbReference>
<gene>
    <name evidence="3" type="ORF">PBF_20853</name>
</gene>
<dbReference type="AlphaFoldDB" id="W7L0I9"/>
<reference evidence="4" key="1">
    <citation type="submission" date="2013-03" db="EMBL/GenBank/DDBJ databases">
        <title>Draft genome sequence of Bacillus firmus DS1.</title>
        <authorList>
            <person name="Peng D."/>
            <person name="Zhu L."/>
            <person name="Sun M."/>
        </authorList>
    </citation>
    <scope>NUCLEOTIDE SEQUENCE [LARGE SCALE GENOMIC DNA]</scope>
    <source>
        <strain evidence="4">DS1</strain>
    </source>
</reference>
<dbReference type="EMBL" id="APVL01000022">
    <property type="protein sequence ID" value="EWG09051.1"/>
    <property type="molecule type" value="Genomic_DNA"/>
</dbReference>
<proteinExistence type="predicted"/>
<evidence type="ECO:0000259" key="2">
    <source>
        <dbReference type="Pfam" id="PF00535"/>
    </source>
</evidence>
<keyword evidence="1" id="KW-1015">Disulfide bond</keyword>
<dbReference type="Gene3D" id="3.90.550.10">
    <property type="entry name" value="Spore Coat Polysaccharide Biosynthesis Protein SpsA, Chain A"/>
    <property type="match status" value="1"/>
</dbReference>
<dbReference type="GO" id="GO:0006493">
    <property type="term" value="P:protein O-linked glycosylation"/>
    <property type="evidence" value="ECO:0007669"/>
    <property type="project" value="TreeGrafter"/>
</dbReference>
<evidence type="ECO:0000256" key="1">
    <source>
        <dbReference type="ARBA" id="ARBA00023157"/>
    </source>
</evidence>
<dbReference type="PATRIC" id="fig|1307436.3.peg.4454"/>
<dbReference type="InterPro" id="IPR029044">
    <property type="entry name" value="Nucleotide-diphossugar_trans"/>
</dbReference>
<sequence length="290" mass="33548">MSATPQVSIIFPVKNEGANVKSTLDSLFSVKTHISFEVIVADDASSDGCCKFIDTYKHKVKLIRTNGIGAARARNLGAEHTKGKYLAFCDAHLEFEDYWLDGLIVPLEKRHTDAVAPAIAAIGDPKFIGYGMSLSRNLRIKWNKKRPGLFDTAIIPGGCFIIFKKVFFNIGGFEKGFRTWGHEDVELSIRLWLFGYRCSVLPEVRILHLFRKSHPYQVSNEEVSYNLLRMAYSHFNYERIEKCKKLITGVRPAIIEKQVKQDGVLRQRHKYINRRKYDDDWYFRKFRIQF</sequence>
<comment type="caution">
    <text evidence="3">The sequence shown here is derived from an EMBL/GenBank/DDBJ whole genome shotgun (WGS) entry which is preliminary data.</text>
</comment>
<dbReference type="GO" id="GO:0004653">
    <property type="term" value="F:polypeptide N-acetylgalactosaminyltransferase activity"/>
    <property type="evidence" value="ECO:0007669"/>
    <property type="project" value="TreeGrafter"/>
</dbReference>
<organism evidence="3 4">
    <name type="scientific">Cytobacillus firmus DS1</name>
    <dbReference type="NCBI Taxonomy" id="1307436"/>
    <lineage>
        <taxon>Bacteria</taxon>
        <taxon>Bacillati</taxon>
        <taxon>Bacillota</taxon>
        <taxon>Bacilli</taxon>
        <taxon>Bacillales</taxon>
        <taxon>Bacillaceae</taxon>
        <taxon>Cytobacillus</taxon>
    </lineage>
</organism>
<name>W7L0I9_CYTFI</name>
<dbReference type="InterPro" id="IPR001173">
    <property type="entry name" value="Glyco_trans_2-like"/>
</dbReference>
<evidence type="ECO:0000313" key="3">
    <source>
        <dbReference type="EMBL" id="EWG09051.1"/>
    </source>
</evidence>
<evidence type="ECO:0000313" key="4">
    <source>
        <dbReference type="Proteomes" id="UP000019270"/>
    </source>
</evidence>
<dbReference type="Pfam" id="PF00535">
    <property type="entry name" value="Glycos_transf_2"/>
    <property type="match status" value="1"/>
</dbReference>
<accession>W7L0I9</accession>
<dbReference type="Proteomes" id="UP000019270">
    <property type="component" value="Unassembled WGS sequence"/>
</dbReference>
<dbReference type="PANTHER" id="PTHR11675:SF126">
    <property type="entry name" value="RICIN B LECTIN DOMAIN-CONTAINING PROTEIN"/>
    <property type="match status" value="1"/>
</dbReference>
<reference evidence="3 4" key="2">
    <citation type="journal article" date="2016" name="Sci. Rep.">
        <title>A novel serine protease, Sep1, from Bacillus firmus DS-1 has nematicidal activity and degrades multiple intestinal-associated nematode proteins.</title>
        <authorList>
            <person name="Geng C."/>
            <person name="Nie X."/>
            <person name="Tang Z."/>
            <person name="Zhang Y."/>
            <person name="Lin J."/>
            <person name="Sun M."/>
            <person name="Peng D."/>
        </authorList>
    </citation>
    <scope>NUCLEOTIDE SEQUENCE [LARGE SCALE GENOMIC DNA]</scope>
    <source>
        <strain evidence="3 4">DS1</strain>
    </source>
</reference>
<dbReference type="SUPFAM" id="SSF53448">
    <property type="entry name" value="Nucleotide-diphospho-sugar transferases"/>
    <property type="match status" value="1"/>
</dbReference>
<dbReference type="eggNOG" id="COG1216">
    <property type="taxonomic scope" value="Bacteria"/>
</dbReference>